<dbReference type="EMBL" id="VIIS01001492">
    <property type="protein sequence ID" value="KAF0297387.1"/>
    <property type="molecule type" value="Genomic_DNA"/>
</dbReference>
<dbReference type="InterPro" id="IPR002673">
    <property type="entry name" value="Ribosomal_eL29"/>
</dbReference>
<evidence type="ECO:0000256" key="3">
    <source>
        <dbReference type="ARBA" id="ARBA00023274"/>
    </source>
</evidence>
<protein>
    <recommendedName>
        <fullName evidence="4">60S ribosomal protein L29</fullName>
    </recommendedName>
</protein>
<accession>A0A6A4VMG6</accession>
<feature type="compositionally biased region" description="Basic residues" evidence="5">
    <location>
        <begin position="15"/>
        <end position="31"/>
    </location>
</feature>
<organism evidence="6 7">
    <name type="scientific">Amphibalanus amphitrite</name>
    <name type="common">Striped barnacle</name>
    <name type="synonym">Balanus amphitrite</name>
    <dbReference type="NCBI Taxonomy" id="1232801"/>
    <lineage>
        <taxon>Eukaryota</taxon>
        <taxon>Metazoa</taxon>
        <taxon>Ecdysozoa</taxon>
        <taxon>Arthropoda</taxon>
        <taxon>Crustacea</taxon>
        <taxon>Multicrustacea</taxon>
        <taxon>Cirripedia</taxon>
        <taxon>Thoracica</taxon>
        <taxon>Thoracicalcarea</taxon>
        <taxon>Balanomorpha</taxon>
        <taxon>Balanoidea</taxon>
        <taxon>Balanidae</taxon>
        <taxon>Amphibalaninae</taxon>
        <taxon>Amphibalanus</taxon>
    </lineage>
</organism>
<dbReference type="GO" id="GO:0003735">
    <property type="term" value="F:structural constituent of ribosome"/>
    <property type="evidence" value="ECO:0007669"/>
    <property type="project" value="UniProtKB-UniRule"/>
</dbReference>
<keyword evidence="3 4" id="KW-0687">Ribonucleoprotein</keyword>
<keyword evidence="7" id="KW-1185">Reference proteome</keyword>
<dbReference type="OrthoDB" id="996720at2759"/>
<comment type="caution">
    <text evidence="6">The sequence shown here is derived from an EMBL/GenBank/DDBJ whole genome shotgun (WGS) entry which is preliminary data.</text>
</comment>
<comment type="similarity">
    <text evidence="1 4">Belongs to the eukaryotic ribosomal protein eL29 family.</text>
</comment>
<evidence type="ECO:0000256" key="1">
    <source>
        <dbReference type="ARBA" id="ARBA00010247"/>
    </source>
</evidence>
<reference evidence="6 7" key="1">
    <citation type="submission" date="2019-07" db="EMBL/GenBank/DDBJ databases">
        <title>Draft genome assembly of a fouling barnacle, Amphibalanus amphitrite (Darwin, 1854): The first reference genome for Thecostraca.</title>
        <authorList>
            <person name="Kim W."/>
        </authorList>
    </citation>
    <scope>NUCLEOTIDE SEQUENCE [LARGE SCALE GENOMIC DNA]</scope>
    <source>
        <strain evidence="6">SNU_AA5</strain>
        <tissue evidence="6">Soma without cirri and trophi</tissue>
    </source>
</reference>
<evidence type="ECO:0000256" key="2">
    <source>
        <dbReference type="ARBA" id="ARBA00022980"/>
    </source>
</evidence>
<evidence type="ECO:0000313" key="7">
    <source>
        <dbReference type="Proteomes" id="UP000440578"/>
    </source>
</evidence>
<evidence type="ECO:0000256" key="5">
    <source>
        <dbReference type="SAM" id="MobiDB-lite"/>
    </source>
</evidence>
<dbReference type="GO" id="GO:0022625">
    <property type="term" value="C:cytosolic large ribosomal subunit"/>
    <property type="evidence" value="ECO:0007669"/>
    <property type="project" value="TreeGrafter"/>
</dbReference>
<feature type="region of interest" description="Disordered" evidence="5">
    <location>
        <begin position="1"/>
        <end position="76"/>
    </location>
</feature>
<keyword evidence="2 4" id="KW-0689">Ribosomal protein</keyword>
<evidence type="ECO:0000256" key="4">
    <source>
        <dbReference type="RuleBase" id="RU364026"/>
    </source>
</evidence>
<dbReference type="PANTHER" id="PTHR12884:SF0">
    <property type="entry name" value="60S RIBOSOMAL PROTEIN L29"/>
    <property type="match status" value="1"/>
</dbReference>
<sequence>MAKSKNHTAHNQSYKAHRNPVKKIKSSRHPSLKGVDAKYLRNMRFSRKHNKSTAQQKKTFEKRKVEGRPDKRPSLH</sequence>
<proteinExistence type="inferred from homology"/>
<dbReference type="GO" id="GO:0002181">
    <property type="term" value="P:cytoplasmic translation"/>
    <property type="evidence" value="ECO:0007669"/>
    <property type="project" value="TreeGrafter"/>
</dbReference>
<dbReference type="Proteomes" id="UP000440578">
    <property type="component" value="Unassembled WGS sequence"/>
</dbReference>
<gene>
    <name evidence="6" type="primary">RPL29</name>
    <name evidence="6" type="ORF">FJT64_005155</name>
</gene>
<feature type="compositionally biased region" description="Basic and acidic residues" evidence="5">
    <location>
        <begin position="58"/>
        <end position="76"/>
    </location>
</feature>
<name>A0A6A4VMG6_AMPAM</name>
<dbReference type="PANTHER" id="PTHR12884">
    <property type="entry name" value="60S RIBOSOMAL PROTEIN L29"/>
    <property type="match status" value="1"/>
</dbReference>
<evidence type="ECO:0000313" key="6">
    <source>
        <dbReference type="EMBL" id="KAF0297387.1"/>
    </source>
</evidence>
<dbReference type="AlphaFoldDB" id="A0A6A4VMG6"/>
<dbReference type="Pfam" id="PF01779">
    <property type="entry name" value="Ribosomal_L29e"/>
    <property type="match status" value="1"/>
</dbReference>
<dbReference type="Gene3D" id="6.10.140.1730">
    <property type="match status" value="1"/>
</dbReference>